<dbReference type="GO" id="GO:0003723">
    <property type="term" value="F:RNA binding"/>
    <property type="evidence" value="ECO:0007669"/>
    <property type="project" value="InterPro"/>
</dbReference>
<dbReference type="STRING" id="106549.A0A540LTZ7"/>
<sequence>MKQKKVIVVEMDRCVLGRGGKIVEKIRQESEAHFRFYPIDQIPPCASPTNELIQIKNASSFFGGSSHGIGIPAQVDPIAHWGFGPGFNASNYHSRNYSSNPEPENIGSGNMMAMLCHVDKVGSLIEKGGSSKYNTSEYMHVNLDALLDMSTNEIVKLFPAKAHIRIKIIIVD</sequence>
<proteinExistence type="predicted"/>
<keyword evidence="2" id="KW-1185">Reference proteome</keyword>
<protein>
    <recommendedName>
        <fullName evidence="3">K Homology domain-containing protein</fullName>
    </recommendedName>
</protein>
<evidence type="ECO:0000313" key="1">
    <source>
        <dbReference type="EMBL" id="TQD89937.1"/>
    </source>
</evidence>
<dbReference type="Gene3D" id="3.30.1370.10">
    <property type="entry name" value="K Homology domain, type 1"/>
    <property type="match status" value="1"/>
</dbReference>
<accession>A0A540LTZ7</accession>
<organism evidence="1 2">
    <name type="scientific">Malus baccata</name>
    <name type="common">Siberian crab apple</name>
    <name type="synonym">Pyrus baccata</name>
    <dbReference type="NCBI Taxonomy" id="106549"/>
    <lineage>
        <taxon>Eukaryota</taxon>
        <taxon>Viridiplantae</taxon>
        <taxon>Streptophyta</taxon>
        <taxon>Embryophyta</taxon>
        <taxon>Tracheophyta</taxon>
        <taxon>Spermatophyta</taxon>
        <taxon>Magnoliopsida</taxon>
        <taxon>eudicotyledons</taxon>
        <taxon>Gunneridae</taxon>
        <taxon>Pentapetalae</taxon>
        <taxon>rosids</taxon>
        <taxon>fabids</taxon>
        <taxon>Rosales</taxon>
        <taxon>Rosaceae</taxon>
        <taxon>Amygdaloideae</taxon>
        <taxon>Maleae</taxon>
        <taxon>Malus</taxon>
    </lineage>
</organism>
<comment type="caution">
    <text evidence="1">The sequence shown here is derived from an EMBL/GenBank/DDBJ whole genome shotgun (WGS) entry which is preliminary data.</text>
</comment>
<dbReference type="EMBL" id="VIEB01000465">
    <property type="protein sequence ID" value="TQD89937.1"/>
    <property type="molecule type" value="Genomic_DNA"/>
</dbReference>
<dbReference type="AlphaFoldDB" id="A0A540LTZ7"/>
<dbReference type="Proteomes" id="UP000315295">
    <property type="component" value="Unassembled WGS sequence"/>
</dbReference>
<gene>
    <name evidence="1" type="ORF">C1H46_024492</name>
</gene>
<name>A0A540LTZ7_MALBA</name>
<reference evidence="1 2" key="1">
    <citation type="journal article" date="2019" name="G3 (Bethesda)">
        <title>Sequencing of a Wild Apple (Malus baccata) Genome Unravels the Differences Between Cultivated and Wild Apple Species Regarding Disease Resistance and Cold Tolerance.</title>
        <authorList>
            <person name="Chen X."/>
        </authorList>
    </citation>
    <scope>NUCLEOTIDE SEQUENCE [LARGE SCALE GENOMIC DNA]</scope>
    <source>
        <strain evidence="2">cv. Shandingzi</strain>
        <tissue evidence="1">Leaves</tissue>
    </source>
</reference>
<evidence type="ECO:0000313" key="2">
    <source>
        <dbReference type="Proteomes" id="UP000315295"/>
    </source>
</evidence>
<dbReference type="InterPro" id="IPR036612">
    <property type="entry name" value="KH_dom_type_1_sf"/>
</dbReference>
<evidence type="ECO:0008006" key="3">
    <source>
        <dbReference type="Google" id="ProtNLM"/>
    </source>
</evidence>